<evidence type="ECO:0000313" key="2">
    <source>
        <dbReference type="Proteomes" id="UP000623467"/>
    </source>
</evidence>
<protein>
    <submittedName>
        <fullName evidence="1">Uncharacterized protein</fullName>
    </submittedName>
</protein>
<dbReference type="PANTHER" id="PTHR33096">
    <property type="entry name" value="CXC2 DOMAIN-CONTAINING PROTEIN"/>
    <property type="match status" value="1"/>
</dbReference>
<accession>A0A8H6YV33</accession>
<proteinExistence type="predicted"/>
<organism evidence="1 2">
    <name type="scientific">Mycena sanguinolenta</name>
    <dbReference type="NCBI Taxonomy" id="230812"/>
    <lineage>
        <taxon>Eukaryota</taxon>
        <taxon>Fungi</taxon>
        <taxon>Dikarya</taxon>
        <taxon>Basidiomycota</taxon>
        <taxon>Agaricomycotina</taxon>
        <taxon>Agaricomycetes</taxon>
        <taxon>Agaricomycetidae</taxon>
        <taxon>Agaricales</taxon>
        <taxon>Marasmiineae</taxon>
        <taxon>Mycenaceae</taxon>
        <taxon>Mycena</taxon>
    </lineage>
</organism>
<comment type="caution">
    <text evidence="1">The sequence shown here is derived from an EMBL/GenBank/DDBJ whole genome shotgun (WGS) entry which is preliminary data.</text>
</comment>
<reference evidence="1" key="1">
    <citation type="submission" date="2020-05" db="EMBL/GenBank/DDBJ databases">
        <title>Mycena genomes resolve the evolution of fungal bioluminescence.</title>
        <authorList>
            <person name="Tsai I.J."/>
        </authorList>
    </citation>
    <scope>NUCLEOTIDE SEQUENCE</scope>
    <source>
        <strain evidence="1">160909Yilan</strain>
    </source>
</reference>
<dbReference type="Proteomes" id="UP000623467">
    <property type="component" value="Unassembled WGS sequence"/>
</dbReference>
<dbReference type="PANTHER" id="PTHR33096:SF1">
    <property type="entry name" value="CXC1-LIKE CYSTEINE CLUSTER ASSOCIATED WITH KDZ TRANSPOSASES DOMAIN-CONTAINING PROTEIN"/>
    <property type="match status" value="1"/>
</dbReference>
<dbReference type="OrthoDB" id="2676448at2759"/>
<name>A0A8H6YV33_9AGAR</name>
<gene>
    <name evidence="1" type="ORF">MSAN_00830200</name>
</gene>
<sequence length="568" mass="64242">MKETHTVRTVAVYDETGIFAGHCQHGFVLALINMVKSGELAKYVFVLLALVCRVLGPEIVKLILGYDIGCHFYKMVMRHLHTSNLLNDHEFLALVGLFHGTAHDCLCQTRNLPKYQDNVGLEEFEECETFFSESNALAARTRYSTAFHCWQAFVMWTEHKDHFQTYGQLFHTLATKYWHALAIIAEAPVLAWLISELNGTTPTTLEGWLKAEREYLSSLKKEPEEETLQMEYYQALVNFYNAKEAADGLRSNVAGLQFVEESGANRMGAKSATRRFETNQRHVYERENKCLEAVRYLEAHLELVERWQPGAENWTQAQVLVSKHHYQLVLDKLESLVVARLLELWKINIPGTGYKLRKHIAKVMQACSKAVRTALANYNAAAAALKSLRPPLEWEAIIEYSFLAEFDLLRFSRRDVRSEPWAQGSGCAAMDLYFKILQAKEEIQQLNAEIRCLYTYMCNEDLAHQVELYHQEHSRFNSEHHCCLEKLCKEAGCTAVLEPGTALSKEHDVPLLAAAEEEMPDAARAEVLCAAESEVEGAEDVDAETVADSLELVLWIADDVGGDGGAGL</sequence>
<keyword evidence="2" id="KW-1185">Reference proteome</keyword>
<dbReference type="Pfam" id="PF18758">
    <property type="entry name" value="KDZ"/>
    <property type="match status" value="1"/>
</dbReference>
<dbReference type="EMBL" id="JACAZH010000005">
    <property type="protein sequence ID" value="KAF7367665.1"/>
    <property type="molecule type" value="Genomic_DNA"/>
</dbReference>
<dbReference type="AlphaFoldDB" id="A0A8H6YV33"/>
<dbReference type="InterPro" id="IPR040521">
    <property type="entry name" value="KDZ"/>
</dbReference>
<evidence type="ECO:0000313" key="1">
    <source>
        <dbReference type="EMBL" id="KAF7367665.1"/>
    </source>
</evidence>